<sequence length="152" mass="16773">MDRETKYSAPEGIYRKEIPLPKSALSLRAKMDHILKDPICYSGTTAGLRTLINTGITLGDFIPLAGDAVSWSADALKVVRRVGQRFGIDIKFLDLTPDVGLFPAIGSEAFEVVSFGFFPSHIIETTMQLKHDLPKIKRGVTRAKEIWKGNLG</sequence>
<dbReference type="EMBL" id="MFDE01000026">
    <property type="protein sequence ID" value="OGE38218.1"/>
    <property type="molecule type" value="Genomic_DNA"/>
</dbReference>
<gene>
    <name evidence="1" type="ORF">A3F00_03870</name>
</gene>
<dbReference type="Proteomes" id="UP000176527">
    <property type="component" value="Unassembled WGS sequence"/>
</dbReference>
<organism evidence="1 2">
    <name type="scientific">Candidatus Daviesbacteria bacterium RIFCSPHIGHO2_12_FULL_37_11</name>
    <dbReference type="NCBI Taxonomy" id="1797777"/>
    <lineage>
        <taxon>Bacteria</taxon>
        <taxon>Candidatus Daviesiibacteriota</taxon>
    </lineage>
</organism>
<reference evidence="1 2" key="1">
    <citation type="journal article" date="2016" name="Nat. Commun.">
        <title>Thousands of microbial genomes shed light on interconnected biogeochemical processes in an aquifer system.</title>
        <authorList>
            <person name="Anantharaman K."/>
            <person name="Brown C.T."/>
            <person name="Hug L.A."/>
            <person name="Sharon I."/>
            <person name="Castelle C.J."/>
            <person name="Probst A.J."/>
            <person name="Thomas B.C."/>
            <person name="Singh A."/>
            <person name="Wilkins M.J."/>
            <person name="Karaoz U."/>
            <person name="Brodie E.L."/>
            <person name="Williams K.H."/>
            <person name="Hubbard S.S."/>
            <person name="Banfield J.F."/>
        </authorList>
    </citation>
    <scope>NUCLEOTIDE SEQUENCE [LARGE SCALE GENOMIC DNA]</scope>
</reference>
<evidence type="ECO:0000313" key="1">
    <source>
        <dbReference type="EMBL" id="OGE38218.1"/>
    </source>
</evidence>
<comment type="caution">
    <text evidence="1">The sequence shown here is derived from an EMBL/GenBank/DDBJ whole genome shotgun (WGS) entry which is preliminary data.</text>
</comment>
<accession>A0A1F5KBH3</accession>
<protein>
    <submittedName>
        <fullName evidence="1">Uncharacterized protein</fullName>
    </submittedName>
</protein>
<name>A0A1F5KBH3_9BACT</name>
<dbReference type="AlphaFoldDB" id="A0A1F5KBH3"/>
<proteinExistence type="predicted"/>
<evidence type="ECO:0000313" key="2">
    <source>
        <dbReference type="Proteomes" id="UP000176527"/>
    </source>
</evidence>